<feature type="region of interest" description="Disordered" evidence="1">
    <location>
        <begin position="148"/>
        <end position="167"/>
    </location>
</feature>
<dbReference type="AlphaFoldDB" id="G7JYX8"/>
<evidence type="ECO:0000313" key="4">
    <source>
        <dbReference type="EnsemblPlants" id="AES96088"/>
    </source>
</evidence>
<keyword evidence="2 3" id="KW-0812">Transmembrane</keyword>
<dbReference type="HOGENOM" id="CLU_1317172_0_0_1"/>
<reference evidence="4" key="3">
    <citation type="submission" date="2015-04" db="UniProtKB">
        <authorList>
            <consortium name="EnsemblPlants"/>
        </authorList>
    </citation>
    <scope>IDENTIFICATION</scope>
    <source>
        <strain evidence="4">cv. Jemalong A17</strain>
    </source>
</reference>
<organism evidence="3 5">
    <name type="scientific">Medicago truncatula</name>
    <name type="common">Barrel medic</name>
    <name type="synonym">Medicago tribuloides</name>
    <dbReference type="NCBI Taxonomy" id="3880"/>
    <lineage>
        <taxon>Eukaryota</taxon>
        <taxon>Viridiplantae</taxon>
        <taxon>Streptophyta</taxon>
        <taxon>Embryophyta</taxon>
        <taxon>Tracheophyta</taxon>
        <taxon>Spermatophyta</taxon>
        <taxon>Magnoliopsida</taxon>
        <taxon>eudicotyledons</taxon>
        <taxon>Gunneridae</taxon>
        <taxon>Pentapetalae</taxon>
        <taxon>rosids</taxon>
        <taxon>fabids</taxon>
        <taxon>Fabales</taxon>
        <taxon>Fabaceae</taxon>
        <taxon>Papilionoideae</taxon>
        <taxon>50 kb inversion clade</taxon>
        <taxon>NPAAA clade</taxon>
        <taxon>Hologalegina</taxon>
        <taxon>IRL clade</taxon>
        <taxon>Trifolieae</taxon>
        <taxon>Medicago</taxon>
    </lineage>
</organism>
<reference evidence="3 5" key="1">
    <citation type="journal article" date="2011" name="Nature">
        <title>The Medicago genome provides insight into the evolution of rhizobial symbioses.</title>
        <authorList>
            <person name="Young N.D."/>
            <person name="Debelle F."/>
            <person name="Oldroyd G.E."/>
            <person name="Geurts R."/>
            <person name="Cannon S.B."/>
            <person name="Udvardi M.K."/>
            <person name="Benedito V.A."/>
            <person name="Mayer K.F."/>
            <person name="Gouzy J."/>
            <person name="Schoof H."/>
            <person name="Van de Peer Y."/>
            <person name="Proost S."/>
            <person name="Cook D.R."/>
            <person name="Meyers B.C."/>
            <person name="Spannagl M."/>
            <person name="Cheung F."/>
            <person name="De Mita S."/>
            <person name="Krishnakumar V."/>
            <person name="Gundlach H."/>
            <person name="Zhou S."/>
            <person name="Mudge J."/>
            <person name="Bharti A.K."/>
            <person name="Murray J.D."/>
            <person name="Naoumkina M.A."/>
            <person name="Rosen B."/>
            <person name="Silverstein K.A."/>
            <person name="Tang H."/>
            <person name="Rombauts S."/>
            <person name="Zhao P.X."/>
            <person name="Zhou P."/>
            <person name="Barbe V."/>
            <person name="Bardou P."/>
            <person name="Bechner M."/>
            <person name="Bellec A."/>
            <person name="Berger A."/>
            <person name="Berges H."/>
            <person name="Bidwell S."/>
            <person name="Bisseling T."/>
            <person name="Choisne N."/>
            <person name="Couloux A."/>
            <person name="Denny R."/>
            <person name="Deshpande S."/>
            <person name="Dai X."/>
            <person name="Doyle J.J."/>
            <person name="Dudez A.M."/>
            <person name="Farmer A.D."/>
            <person name="Fouteau S."/>
            <person name="Franken C."/>
            <person name="Gibelin C."/>
            <person name="Gish J."/>
            <person name="Goldstein S."/>
            <person name="Gonzalez A.J."/>
            <person name="Green P.J."/>
            <person name="Hallab A."/>
            <person name="Hartog M."/>
            <person name="Hua A."/>
            <person name="Humphray S.J."/>
            <person name="Jeong D.H."/>
            <person name="Jing Y."/>
            <person name="Jocker A."/>
            <person name="Kenton S.M."/>
            <person name="Kim D.J."/>
            <person name="Klee K."/>
            <person name="Lai H."/>
            <person name="Lang C."/>
            <person name="Lin S."/>
            <person name="Macmil S.L."/>
            <person name="Magdelenat G."/>
            <person name="Matthews L."/>
            <person name="McCorrison J."/>
            <person name="Monaghan E.L."/>
            <person name="Mun J.H."/>
            <person name="Najar F.Z."/>
            <person name="Nicholson C."/>
            <person name="Noirot C."/>
            <person name="O'Bleness M."/>
            <person name="Paule C.R."/>
            <person name="Poulain J."/>
            <person name="Prion F."/>
            <person name="Qin B."/>
            <person name="Qu C."/>
            <person name="Retzel E.F."/>
            <person name="Riddle C."/>
            <person name="Sallet E."/>
            <person name="Samain S."/>
            <person name="Samson N."/>
            <person name="Sanders I."/>
            <person name="Saurat O."/>
            <person name="Scarpelli C."/>
            <person name="Schiex T."/>
            <person name="Segurens B."/>
            <person name="Severin A.J."/>
            <person name="Sherrier D.J."/>
            <person name="Shi R."/>
            <person name="Sims S."/>
            <person name="Singer S.R."/>
            <person name="Sinharoy S."/>
            <person name="Sterck L."/>
            <person name="Viollet A."/>
            <person name="Wang B.B."/>
            <person name="Wang K."/>
            <person name="Wang M."/>
            <person name="Wang X."/>
            <person name="Warfsmann J."/>
            <person name="Weissenbach J."/>
            <person name="White D.D."/>
            <person name="White J.D."/>
            <person name="Wiley G.B."/>
            <person name="Wincker P."/>
            <person name="Xing Y."/>
            <person name="Yang L."/>
            <person name="Yao Z."/>
            <person name="Ying F."/>
            <person name="Zhai J."/>
            <person name="Zhou L."/>
            <person name="Zuber A."/>
            <person name="Denarie J."/>
            <person name="Dixon R.A."/>
            <person name="May G.D."/>
            <person name="Schwartz D.C."/>
            <person name="Rogers J."/>
            <person name="Quetier F."/>
            <person name="Town C.D."/>
            <person name="Roe B.A."/>
        </authorList>
    </citation>
    <scope>NUCLEOTIDE SEQUENCE [LARGE SCALE GENOMIC DNA]</scope>
    <source>
        <strain evidence="3">A17</strain>
        <strain evidence="4 5">cv. Jemalong A17</strain>
    </source>
</reference>
<feature type="transmembrane region" description="Helical" evidence="2">
    <location>
        <begin position="91"/>
        <end position="114"/>
    </location>
</feature>
<feature type="compositionally biased region" description="Polar residues" evidence="1">
    <location>
        <begin position="153"/>
        <end position="167"/>
    </location>
</feature>
<keyword evidence="5" id="KW-1185">Reference proteome</keyword>
<keyword evidence="2" id="KW-1133">Transmembrane helix</keyword>
<dbReference type="Proteomes" id="UP000002051">
    <property type="component" value="Chromosome 5"/>
</dbReference>
<proteinExistence type="predicted"/>
<evidence type="ECO:0000256" key="2">
    <source>
        <dbReference type="SAM" id="Phobius"/>
    </source>
</evidence>
<evidence type="ECO:0000313" key="5">
    <source>
        <dbReference type="Proteomes" id="UP000002051"/>
    </source>
</evidence>
<protein>
    <submittedName>
        <fullName evidence="3">Transmembrane protein, putative</fullName>
    </submittedName>
</protein>
<sequence length="209" mass="23625">MRPYDSDGWPGIELSRPLTDYLSDPDKITHPLYRFLANYIATKTSSLTEVEIARLTTAEINNLISQLPEPEINRILNAGVSELFAGITEQIAPYLAMFFAGCFGLTLLSCFFIYRGWNRRLLSSRHAGHPRHAVIFFTNVAFEEVEHNEEGTSDVSSTGSTESPMNGSLSPCRHILHAKRNKSGEEKFVLKLIEERFIKVVSFITVDWI</sequence>
<reference evidence="3 5" key="2">
    <citation type="journal article" date="2014" name="BMC Genomics">
        <title>An improved genome release (version Mt4.0) for the model legume Medicago truncatula.</title>
        <authorList>
            <person name="Tang H."/>
            <person name="Krishnakumar V."/>
            <person name="Bidwell S."/>
            <person name="Rosen B."/>
            <person name="Chan A."/>
            <person name="Zhou S."/>
            <person name="Gentzbittel L."/>
            <person name="Childs K.L."/>
            <person name="Yandell M."/>
            <person name="Gundlach H."/>
            <person name="Mayer K.F."/>
            <person name="Schwartz D.C."/>
            <person name="Town C.D."/>
        </authorList>
    </citation>
    <scope>GENOME REANNOTATION</scope>
    <source>
        <strain evidence="4 5">cv. Jemalong A17</strain>
    </source>
</reference>
<keyword evidence="2" id="KW-0472">Membrane</keyword>
<name>G7JYX8_MEDTR</name>
<accession>G7JYX8</accession>
<evidence type="ECO:0000313" key="3">
    <source>
        <dbReference type="EMBL" id="AES96088.1"/>
    </source>
</evidence>
<dbReference type="EMBL" id="CM001221">
    <property type="protein sequence ID" value="AES96088.1"/>
    <property type="molecule type" value="Genomic_DNA"/>
</dbReference>
<gene>
    <name evidence="3" type="ordered locus">MTR_5g033140</name>
</gene>
<dbReference type="EnsemblPlants" id="AES96088">
    <property type="protein sequence ID" value="AES96088"/>
    <property type="gene ID" value="MTR_5g033140"/>
</dbReference>
<evidence type="ECO:0000256" key="1">
    <source>
        <dbReference type="SAM" id="MobiDB-lite"/>
    </source>
</evidence>
<dbReference type="PaxDb" id="3880-AES96088"/>